<accession>A0A9N9LQ40</accession>
<organism evidence="2 3">
    <name type="scientific">Hymenoscyphus albidus</name>
    <dbReference type="NCBI Taxonomy" id="595503"/>
    <lineage>
        <taxon>Eukaryota</taxon>
        <taxon>Fungi</taxon>
        <taxon>Dikarya</taxon>
        <taxon>Ascomycota</taxon>
        <taxon>Pezizomycotina</taxon>
        <taxon>Leotiomycetes</taxon>
        <taxon>Helotiales</taxon>
        <taxon>Helotiaceae</taxon>
        <taxon>Hymenoscyphus</taxon>
    </lineage>
</organism>
<name>A0A9N9LQ40_9HELO</name>
<evidence type="ECO:0008006" key="4">
    <source>
        <dbReference type="Google" id="ProtNLM"/>
    </source>
</evidence>
<gene>
    <name evidence="2" type="ORF">HYALB_00005046</name>
</gene>
<evidence type="ECO:0000313" key="2">
    <source>
        <dbReference type="EMBL" id="CAG8978473.1"/>
    </source>
</evidence>
<evidence type="ECO:0000256" key="1">
    <source>
        <dbReference type="SAM" id="MobiDB-lite"/>
    </source>
</evidence>
<reference evidence="2" key="1">
    <citation type="submission" date="2021-07" db="EMBL/GenBank/DDBJ databases">
        <authorList>
            <person name="Durling M."/>
        </authorList>
    </citation>
    <scope>NUCLEOTIDE SEQUENCE</scope>
</reference>
<sequence>MFSFADDHRLQSGKEVGTSQTRRQTHHDLTRQPRSNNSNPSTTKINMAGESLPLGWNDIFLCYPVFENICAHLGPQDIFFLRQTTRQLSPIFETLFKTQWNINRQLSHFLKDPIGFRSQMAKYDAIISGDFALQFLERAFWKDSDLDIYLDGSDAHRDPEQLGEYLVDREEYRLFSTRTEANNGLKPYTNRLKHISQVKTYAKKLSAKKLSTKKNHDTPNIRMVFSVNTPLHAIVGGFHHTLVMNIISWDFAYSLHPYLNFVNRKSYQINGCDFAHYEQDPCNETNEDPVVRYERRGWKWKQEAGINENVDSLRVGRRIGDSQTWTLPLDITGVENGQSLLRYSFFKQEQLVPEMGVYRAHHITHVQIVRSCVLRNTYTTSIKYFDPFAFWASIEQKLDDLTHAELLKYPKNRRPVPLRLEGDTQKYHTHAYEMAGREPEGWIFYDDHIPEWYEQYVQDEDRRLGAHQGSS</sequence>
<feature type="compositionally biased region" description="Polar residues" evidence="1">
    <location>
        <begin position="32"/>
        <end position="45"/>
    </location>
</feature>
<dbReference type="EMBL" id="CAJVRM010000262">
    <property type="protein sequence ID" value="CAG8978473.1"/>
    <property type="molecule type" value="Genomic_DNA"/>
</dbReference>
<dbReference type="Proteomes" id="UP000701801">
    <property type="component" value="Unassembled WGS sequence"/>
</dbReference>
<evidence type="ECO:0000313" key="3">
    <source>
        <dbReference type="Proteomes" id="UP000701801"/>
    </source>
</evidence>
<dbReference type="OrthoDB" id="10025998at2759"/>
<comment type="caution">
    <text evidence="2">The sequence shown here is derived from an EMBL/GenBank/DDBJ whole genome shotgun (WGS) entry which is preliminary data.</text>
</comment>
<keyword evidence="3" id="KW-1185">Reference proteome</keyword>
<feature type="compositionally biased region" description="Basic and acidic residues" evidence="1">
    <location>
        <begin position="1"/>
        <end position="12"/>
    </location>
</feature>
<feature type="region of interest" description="Disordered" evidence="1">
    <location>
        <begin position="1"/>
        <end position="46"/>
    </location>
</feature>
<dbReference type="AlphaFoldDB" id="A0A9N9LQ40"/>
<protein>
    <recommendedName>
        <fullName evidence="4">F-box domain-containing protein</fullName>
    </recommendedName>
</protein>
<proteinExistence type="predicted"/>